<dbReference type="InterPro" id="IPR036465">
    <property type="entry name" value="vWFA_dom_sf"/>
</dbReference>
<dbReference type="RefSeq" id="WP_088604528.1">
    <property type="nucleotide sequence ID" value="NZ_NJIH01000009.1"/>
</dbReference>
<evidence type="ECO:0000313" key="2">
    <source>
        <dbReference type="Proteomes" id="UP000214603"/>
    </source>
</evidence>
<dbReference type="InterPro" id="IPR008912">
    <property type="entry name" value="Uncharacterised_CoxE"/>
</dbReference>
<dbReference type="Pfam" id="PF05762">
    <property type="entry name" value="VWA_CoxE"/>
    <property type="match status" value="1"/>
</dbReference>
<dbReference type="EMBL" id="NJIH01000009">
    <property type="protein sequence ID" value="OWT57524.1"/>
    <property type="molecule type" value="Genomic_DNA"/>
</dbReference>
<dbReference type="CDD" id="cd00198">
    <property type="entry name" value="vWFA"/>
    <property type="match status" value="1"/>
</dbReference>
<gene>
    <name evidence="1" type="ORF">CEY11_16595</name>
</gene>
<dbReference type="InterPro" id="IPR011195">
    <property type="entry name" value="UCP010256"/>
</dbReference>
<evidence type="ECO:0008006" key="3">
    <source>
        <dbReference type="Google" id="ProtNLM"/>
    </source>
</evidence>
<proteinExistence type="predicted"/>
<dbReference type="PANTHER" id="PTHR39338:SF6">
    <property type="entry name" value="BLL5662 PROTEIN"/>
    <property type="match status" value="1"/>
</dbReference>
<dbReference type="OrthoDB" id="9790469at2"/>
<dbReference type="SUPFAM" id="SSF53300">
    <property type="entry name" value="vWA-like"/>
    <property type="match status" value="1"/>
</dbReference>
<reference evidence="2" key="1">
    <citation type="submission" date="2017-06" db="EMBL/GenBank/DDBJ databases">
        <title>Herbaspirillum phytohormonus sp. nov., isolated from the root nodule of Robinia pseudoacacia in lead-zinc mine.</title>
        <authorList>
            <person name="Fan M."/>
            <person name="Lin Y."/>
        </authorList>
    </citation>
    <scope>NUCLEOTIDE SEQUENCE [LARGE SCALE GENOMIC DNA]</scope>
    <source>
        <strain evidence="2">SC-089</strain>
    </source>
</reference>
<name>A0A225M863_9BURK</name>
<comment type="caution">
    <text evidence="1">The sequence shown here is derived from an EMBL/GenBank/DDBJ whole genome shotgun (WGS) entry which is preliminary data.</text>
</comment>
<dbReference type="PANTHER" id="PTHR39338">
    <property type="entry name" value="BLL5662 PROTEIN-RELATED"/>
    <property type="match status" value="1"/>
</dbReference>
<dbReference type="AlphaFoldDB" id="A0A225M863"/>
<evidence type="ECO:0000313" key="1">
    <source>
        <dbReference type="EMBL" id="OWT57524.1"/>
    </source>
</evidence>
<dbReference type="Gene3D" id="3.40.50.410">
    <property type="entry name" value="von Willebrand factor, type A domain"/>
    <property type="match status" value="1"/>
</dbReference>
<protein>
    <recommendedName>
        <fullName evidence="3">VWFA domain-containing protein</fullName>
    </recommendedName>
</protein>
<dbReference type="Proteomes" id="UP000214603">
    <property type="component" value="Unassembled WGS sequence"/>
</dbReference>
<accession>A0A225M863</accession>
<sequence>MHTRPTPPADHGSLAPHTPRVALLGDARSGKLGSNLGAFGRALRRAGVPVDAARIALAQQALQCVGVARRQDVAAALEAVLVGREQDRAVFREMFEAFFRDPELAHQLLARMMPRAVREAGPPRARPRVQAALAPAAAAHGAQQPDLEFDAAMTASDVVRLKTADFNQMSASEYTLVQRLVRDIALPLPTVAGRRTRAGPRGTRIHWGRTLREAARSGGDVMALQRLQRRRQPLPLLALVDVSGSMERYARTLLAFLHAATRHVQVGGRILPVRRNVFAFGTELTDLGPAFRLADTDAMLLAAGRLIHDYAGGTRLGDCLASLWRGHARCLVGRRTVVLIVTDGLDTGEPDDLARELARLKRRTRRILWLNPLLRFDGYAPSARGAAVLHGAADAMLAVHNVSRLQDLAGAIAALVKP</sequence>
<dbReference type="PIRSF" id="PIRSF010256">
    <property type="entry name" value="CoxE_vWa"/>
    <property type="match status" value="1"/>
</dbReference>
<keyword evidence="2" id="KW-1185">Reference proteome</keyword>
<organism evidence="1 2">
    <name type="scientific">Candidimonas nitroreducens</name>
    <dbReference type="NCBI Taxonomy" id="683354"/>
    <lineage>
        <taxon>Bacteria</taxon>
        <taxon>Pseudomonadati</taxon>
        <taxon>Pseudomonadota</taxon>
        <taxon>Betaproteobacteria</taxon>
        <taxon>Burkholderiales</taxon>
        <taxon>Alcaligenaceae</taxon>
        <taxon>Candidimonas</taxon>
    </lineage>
</organism>